<dbReference type="Proteomes" id="UP000273982">
    <property type="component" value="Chromosome"/>
</dbReference>
<dbReference type="AlphaFoldDB" id="A0A3G8MBT4"/>
<feature type="region of interest" description="Disordered" evidence="1">
    <location>
        <begin position="83"/>
        <end position="126"/>
    </location>
</feature>
<evidence type="ECO:0000313" key="3">
    <source>
        <dbReference type="Proteomes" id="UP000273982"/>
    </source>
</evidence>
<evidence type="ECO:0000313" key="2">
    <source>
        <dbReference type="EMBL" id="AZG78622.1"/>
    </source>
</evidence>
<feature type="compositionally biased region" description="Basic and acidic residues" evidence="1">
    <location>
        <begin position="89"/>
        <end position="105"/>
    </location>
</feature>
<reference evidence="2 3" key="1">
    <citation type="submission" date="2018-11" db="EMBL/GenBank/DDBJ databases">
        <title>Genome squencing of methanotrophic bacteria isolated from alkaline groundwater in Korea.</title>
        <authorList>
            <person name="Nguyen L.N."/>
        </authorList>
    </citation>
    <scope>NUCLEOTIDE SEQUENCE [LARGE SCALE GENOMIC DNA]</scope>
    <source>
        <strain evidence="2 3">GW6</strain>
    </source>
</reference>
<protein>
    <submittedName>
        <fullName evidence="2">DUF5132 domain-containing protein</fullName>
    </submittedName>
</protein>
<sequence length="126" mass="12896">MKPFGFALGALTGAAAVLLLNRQGTQRVRPVAKAAMKAAVMAYHEARVQGAELAEAAEDLFAEAKAEAVADIFAAAMAAAQTKAAQARTETKTETKPETKPEATSKPESATPAGEAHASRAASESA</sequence>
<name>A0A3G8MBT4_9HYPH</name>
<organism evidence="2 3">
    <name type="scientific">Methylocystis rosea</name>
    <dbReference type="NCBI Taxonomy" id="173366"/>
    <lineage>
        <taxon>Bacteria</taxon>
        <taxon>Pseudomonadati</taxon>
        <taxon>Pseudomonadota</taxon>
        <taxon>Alphaproteobacteria</taxon>
        <taxon>Hyphomicrobiales</taxon>
        <taxon>Methylocystaceae</taxon>
        <taxon>Methylocystis</taxon>
    </lineage>
</organism>
<proteinExistence type="predicted"/>
<accession>A0A3G8MBT4</accession>
<gene>
    <name evidence="2" type="ORF">EHO51_12460</name>
</gene>
<dbReference type="KEGG" id="mros:EHO51_12460"/>
<dbReference type="RefSeq" id="WP_124740145.1">
    <property type="nucleotide sequence ID" value="NZ_CP034086.1"/>
</dbReference>
<feature type="compositionally biased region" description="Low complexity" evidence="1">
    <location>
        <begin position="106"/>
        <end position="126"/>
    </location>
</feature>
<dbReference type="EMBL" id="CP034086">
    <property type="protein sequence ID" value="AZG78622.1"/>
    <property type="molecule type" value="Genomic_DNA"/>
</dbReference>
<evidence type="ECO:0000256" key="1">
    <source>
        <dbReference type="SAM" id="MobiDB-lite"/>
    </source>
</evidence>